<dbReference type="Pfam" id="PF16868">
    <property type="entry name" value="NMT1_3"/>
    <property type="match status" value="1"/>
</dbReference>
<comment type="caution">
    <text evidence="2">The sequence shown here is derived from an EMBL/GenBank/DDBJ whole genome shotgun (WGS) entry which is preliminary data.</text>
</comment>
<dbReference type="PANTHER" id="PTHR42941:SF1">
    <property type="entry name" value="SLL1037 PROTEIN"/>
    <property type="match status" value="1"/>
</dbReference>
<protein>
    <submittedName>
        <fullName evidence="2">C4-dicarboxylate ABC transporter substrate-binding protein</fullName>
    </submittedName>
</protein>
<keyword evidence="1" id="KW-0732">Signal</keyword>
<dbReference type="Proteomes" id="UP000619293">
    <property type="component" value="Unassembled WGS sequence"/>
</dbReference>
<dbReference type="RefSeq" id="WP_191840627.1">
    <property type="nucleotide sequence ID" value="NZ_BAAALB010000011.1"/>
</dbReference>
<name>A0A8J3K488_9ACTN</name>
<dbReference type="PANTHER" id="PTHR42941">
    <property type="entry name" value="SLL1037 PROTEIN"/>
    <property type="match status" value="1"/>
</dbReference>
<evidence type="ECO:0000256" key="1">
    <source>
        <dbReference type="SAM" id="SignalP"/>
    </source>
</evidence>
<gene>
    <name evidence="2" type="ORF">Cch02nite_26680</name>
</gene>
<accession>A0A8J3K488</accession>
<dbReference type="AlphaFoldDB" id="A0A8J3K488"/>
<feature type="signal peptide" evidence="1">
    <location>
        <begin position="1"/>
        <end position="20"/>
    </location>
</feature>
<sequence>MVRRRRLALLLCVLLAPALAACTAEAEAAAPAWHGGTLTIGTGPTNGVFNQVGGGYADLINRHLPGYEALAPPTNGAGENLQRLAIDDVQIAFTFADVAADAAAGKGLFEGKPVQFRALARVFNGQTHLAVRRNSGITSIKDLKGKRVGTGPQNSGSEEVAVRLLTVAGLDLKRDITQVSASLSQMTSSMRTGDLDAMFYSAGLPTTGIQGLFDQSPGVFMLVPLDELGQAVSKAHPDIYAPGTIPKGMYGLTADVDTIAVPNLVVVSADMPDEVAYRLTQLLFDHQDELAAVHPEGGNFSRDIAPLVSPLELHPGAKRFYGVS</sequence>
<dbReference type="InterPro" id="IPR011852">
    <property type="entry name" value="TRAP_TAXI"/>
</dbReference>
<keyword evidence="3" id="KW-1185">Reference proteome</keyword>
<dbReference type="EMBL" id="BONG01000013">
    <property type="protein sequence ID" value="GIF89224.1"/>
    <property type="molecule type" value="Genomic_DNA"/>
</dbReference>
<dbReference type="Gene3D" id="3.40.190.10">
    <property type="entry name" value="Periplasmic binding protein-like II"/>
    <property type="match status" value="2"/>
</dbReference>
<organism evidence="2 3">
    <name type="scientific">Catellatospora chokoriensis</name>
    <dbReference type="NCBI Taxonomy" id="310353"/>
    <lineage>
        <taxon>Bacteria</taxon>
        <taxon>Bacillati</taxon>
        <taxon>Actinomycetota</taxon>
        <taxon>Actinomycetes</taxon>
        <taxon>Micromonosporales</taxon>
        <taxon>Micromonosporaceae</taxon>
        <taxon>Catellatospora</taxon>
    </lineage>
</organism>
<dbReference type="SUPFAM" id="SSF53850">
    <property type="entry name" value="Periplasmic binding protein-like II"/>
    <property type="match status" value="1"/>
</dbReference>
<evidence type="ECO:0000313" key="2">
    <source>
        <dbReference type="EMBL" id="GIF89224.1"/>
    </source>
</evidence>
<dbReference type="PROSITE" id="PS51257">
    <property type="entry name" value="PROKAR_LIPOPROTEIN"/>
    <property type="match status" value="1"/>
</dbReference>
<dbReference type="NCBIfam" id="TIGR02122">
    <property type="entry name" value="TRAP_TAXI"/>
    <property type="match status" value="1"/>
</dbReference>
<reference evidence="2 3" key="1">
    <citation type="submission" date="2021-01" db="EMBL/GenBank/DDBJ databases">
        <title>Whole genome shotgun sequence of Catellatospora chokoriensis NBRC 107358.</title>
        <authorList>
            <person name="Komaki H."/>
            <person name="Tamura T."/>
        </authorList>
    </citation>
    <scope>NUCLEOTIDE SEQUENCE [LARGE SCALE GENOMIC DNA]</scope>
    <source>
        <strain evidence="2 3">NBRC 107358</strain>
    </source>
</reference>
<evidence type="ECO:0000313" key="3">
    <source>
        <dbReference type="Proteomes" id="UP000619293"/>
    </source>
</evidence>
<feature type="chain" id="PRO_5039346923" evidence="1">
    <location>
        <begin position="21"/>
        <end position="324"/>
    </location>
</feature>
<proteinExistence type="predicted"/>